<dbReference type="InterPro" id="IPR045626">
    <property type="entry name" value="PGDH_ASB_dom"/>
</dbReference>
<keyword evidence="9" id="KW-0718">Serine biosynthesis</keyword>
<evidence type="ECO:0000256" key="6">
    <source>
        <dbReference type="ARBA" id="ARBA00023027"/>
    </source>
</evidence>
<dbReference type="GO" id="GO:0006564">
    <property type="term" value="P:L-serine biosynthetic process"/>
    <property type="evidence" value="ECO:0007669"/>
    <property type="project" value="UniProtKB-UniRule"/>
</dbReference>
<comment type="catalytic activity">
    <reaction evidence="7">
        <text>(R)-2-hydroxyglutarate + NAD(+) = 2-oxoglutarate + NADH + H(+)</text>
        <dbReference type="Rhea" id="RHEA:49612"/>
        <dbReference type="ChEBI" id="CHEBI:15378"/>
        <dbReference type="ChEBI" id="CHEBI:15801"/>
        <dbReference type="ChEBI" id="CHEBI:16810"/>
        <dbReference type="ChEBI" id="CHEBI:57540"/>
        <dbReference type="ChEBI" id="CHEBI:57945"/>
        <dbReference type="EC" id="1.1.1.399"/>
    </reaction>
</comment>
<evidence type="ECO:0000256" key="4">
    <source>
        <dbReference type="ARBA" id="ARBA00021582"/>
    </source>
</evidence>
<dbReference type="UniPathway" id="UPA00135">
    <property type="reaction ID" value="UER00196"/>
</dbReference>
<comment type="function">
    <text evidence="1">Catalyzes the reversible oxidation of 3-phospho-D-glycerate to 3-phosphonooxypyruvate, the first step of the phosphorylated L-serine biosynthesis pathway. Also catalyzes the reversible oxidation of 2-hydroxyglutarate to 2-oxoglutarate.</text>
</comment>
<evidence type="ECO:0000256" key="7">
    <source>
        <dbReference type="ARBA" id="ARBA00048126"/>
    </source>
</evidence>
<dbReference type="SUPFAM" id="SSF52283">
    <property type="entry name" value="Formate/glycerate dehydrogenase catalytic domain-like"/>
    <property type="match status" value="1"/>
</dbReference>
<dbReference type="PROSITE" id="PS00671">
    <property type="entry name" value="D_2_HYDROXYACID_DH_3"/>
    <property type="match status" value="1"/>
</dbReference>
<dbReference type="GO" id="GO:0004617">
    <property type="term" value="F:phosphoglycerate dehydrogenase activity"/>
    <property type="evidence" value="ECO:0007669"/>
    <property type="project" value="UniProtKB-UniRule"/>
</dbReference>
<evidence type="ECO:0000256" key="9">
    <source>
        <dbReference type="RuleBase" id="RU363003"/>
    </source>
</evidence>
<evidence type="ECO:0000256" key="1">
    <source>
        <dbReference type="ARBA" id="ARBA00003800"/>
    </source>
</evidence>
<dbReference type="GO" id="GO:0051287">
    <property type="term" value="F:NAD binding"/>
    <property type="evidence" value="ECO:0007669"/>
    <property type="project" value="UniProtKB-UniRule"/>
</dbReference>
<evidence type="ECO:0000256" key="3">
    <source>
        <dbReference type="ARBA" id="ARBA00005854"/>
    </source>
</evidence>
<dbReference type="InterPro" id="IPR045865">
    <property type="entry name" value="ACT-like_dom_sf"/>
</dbReference>
<dbReference type="CDD" id="cd04902">
    <property type="entry name" value="ACT_3PGDH-xct"/>
    <property type="match status" value="1"/>
</dbReference>
<dbReference type="Gene3D" id="3.40.50.720">
    <property type="entry name" value="NAD(P)-binding Rossmann-like Domain"/>
    <property type="match status" value="2"/>
</dbReference>
<organism evidence="11 12">
    <name type="scientific">Aureibacillus halotolerans</name>
    <dbReference type="NCBI Taxonomy" id="1508390"/>
    <lineage>
        <taxon>Bacteria</taxon>
        <taxon>Bacillati</taxon>
        <taxon>Bacillota</taxon>
        <taxon>Bacilli</taxon>
        <taxon>Bacillales</taxon>
        <taxon>Bacillaceae</taxon>
        <taxon>Aureibacillus</taxon>
    </lineage>
</organism>
<dbReference type="Gene3D" id="3.30.70.260">
    <property type="match status" value="1"/>
</dbReference>
<accession>A0A4R6U504</accession>
<evidence type="ECO:0000256" key="2">
    <source>
        <dbReference type="ARBA" id="ARBA00005216"/>
    </source>
</evidence>
<dbReference type="Gene3D" id="3.30.1330.90">
    <property type="entry name" value="D-3-phosphoglycerate dehydrogenase, domain 3"/>
    <property type="match status" value="1"/>
</dbReference>
<dbReference type="Pfam" id="PF01842">
    <property type="entry name" value="ACT"/>
    <property type="match status" value="1"/>
</dbReference>
<dbReference type="FunFam" id="3.40.50.720:FF:000021">
    <property type="entry name" value="D-3-phosphoglycerate dehydrogenase"/>
    <property type="match status" value="1"/>
</dbReference>
<evidence type="ECO:0000256" key="5">
    <source>
        <dbReference type="ARBA" id="ARBA00023002"/>
    </source>
</evidence>
<dbReference type="EMBL" id="SNYJ01000003">
    <property type="protein sequence ID" value="TDQ41570.1"/>
    <property type="molecule type" value="Genomic_DNA"/>
</dbReference>
<keyword evidence="12" id="KW-1185">Reference proteome</keyword>
<comment type="catalytic activity">
    <reaction evidence="8 9">
        <text>(2R)-3-phosphoglycerate + NAD(+) = 3-phosphooxypyruvate + NADH + H(+)</text>
        <dbReference type="Rhea" id="RHEA:12641"/>
        <dbReference type="ChEBI" id="CHEBI:15378"/>
        <dbReference type="ChEBI" id="CHEBI:18110"/>
        <dbReference type="ChEBI" id="CHEBI:57540"/>
        <dbReference type="ChEBI" id="CHEBI:57945"/>
        <dbReference type="ChEBI" id="CHEBI:58272"/>
        <dbReference type="EC" id="1.1.1.95"/>
    </reaction>
</comment>
<keyword evidence="5 9" id="KW-0560">Oxidoreductase</keyword>
<dbReference type="SUPFAM" id="SSF143548">
    <property type="entry name" value="Serine metabolism enzymes domain"/>
    <property type="match status" value="1"/>
</dbReference>
<reference evidence="11 12" key="1">
    <citation type="submission" date="2019-03" db="EMBL/GenBank/DDBJ databases">
        <title>Genomic Encyclopedia of Type Strains, Phase IV (KMG-IV): sequencing the most valuable type-strain genomes for metagenomic binning, comparative biology and taxonomic classification.</title>
        <authorList>
            <person name="Goeker M."/>
        </authorList>
    </citation>
    <scope>NUCLEOTIDE SEQUENCE [LARGE SCALE GENOMIC DNA]</scope>
    <source>
        <strain evidence="11 12">DSM 28697</strain>
    </source>
</reference>
<dbReference type="InterPro" id="IPR029752">
    <property type="entry name" value="D-isomer_DH_CS1"/>
</dbReference>
<comment type="similarity">
    <text evidence="3 9">Belongs to the D-isomer specific 2-hydroxyacid dehydrogenase family.</text>
</comment>
<dbReference type="Pfam" id="PF02826">
    <property type="entry name" value="2-Hacid_dh_C"/>
    <property type="match status" value="1"/>
</dbReference>
<comment type="pathway">
    <text evidence="2 9">Amino-acid biosynthesis; L-serine biosynthesis; L-serine from 3-phospho-D-glycerate: step 1/3.</text>
</comment>
<name>A0A4R6U504_9BACI</name>
<dbReference type="OrthoDB" id="9805416at2"/>
<dbReference type="InterPro" id="IPR029753">
    <property type="entry name" value="D-isomer_DH_CS"/>
</dbReference>
<dbReference type="CDD" id="cd12173">
    <property type="entry name" value="PGDH_4"/>
    <property type="match status" value="1"/>
</dbReference>
<gene>
    <name evidence="11" type="ORF">EV213_103148</name>
</gene>
<dbReference type="NCBIfam" id="TIGR01327">
    <property type="entry name" value="PGDH"/>
    <property type="match status" value="1"/>
</dbReference>
<dbReference type="SUPFAM" id="SSF55021">
    <property type="entry name" value="ACT-like"/>
    <property type="match status" value="1"/>
</dbReference>
<dbReference type="AlphaFoldDB" id="A0A4R6U504"/>
<dbReference type="PROSITE" id="PS00065">
    <property type="entry name" value="D_2_HYDROXYACID_DH_1"/>
    <property type="match status" value="1"/>
</dbReference>
<dbReference type="Proteomes" id="UP000295632">
    <property type="component" value="Unassembled WGS sequence"/>
</dbReference>
<dbReference type="Pfam" id="PF19304">
    <property type="entry name" value="PGDH_inter"/>
    <property type="match status" value="1"/>
</dbReference>
<dbReference type="EC" id="1.1.1.95" evidence="9"/>
<protein>
    <recommendedName>
        <fullName evidence="4 9">D-3-phosphoglycerate dehydrogenase</fullName>
        <ecNumber evidence="9">1.1.1.95</ecNumber>
    </recommendedName>
</protein>
<dbReference type="InterPro" id="IPR029009">
    <property type="entry name" value="ASB_dom_sf"/>
</dbReference>
<evidence type="ECO:0000313" key="11">
    <source>
        <dbReference type="EMBL" id="TDQ41570.1"/>
    </source>
</evidence>
<dbReference type="InterPro" id="IPR006140">
    <property type="entry name" value="D-isomer_DH_NAD-bd"/>
</dbReference>
<dbReference type="InterPro" id="IPR002912">
    <property type="entry name" value="ACT_dom"/>
</dbReference>
<keyword evidence="6 9" id="KW-0520">NAD</keyword>
<dbReference type="InterPro" id="IPR006139">
    <property type="entry name" value="D-isomer_2_OHA_DH_cat_dom"/>
</dbReference>
<dbReference type="FunFam" id="3.30.70.260:FF:000008">
    <property type="entry name" value="D-3-phosphoglycerate dehydrogenase, chloroplastic"/>
    <property type="match status" value="1"/>
</dbReference>
<evidence type="ECO:0000256" key="8">
    <source>
        <dbReference type="ARBA" id="ARBA00048731"/>
    </source>
</evidence>
<evidence type="ECO:0000313" key="12">
    <source>
        <dbReference type="Proteomes" id="UP000295632"/>
    </source>
</evidence>
<dbReference type="PROSITE" id="PS00670">
    <property type="entry name" value="D_2_HYDROXYACID_DH_2"/>
    <property type="match status" value="1"/>
</dbReference>
<sequence>MVNILVSDAMSEEGLAPLLNADNVNVVQTNASEVDDLSQFDALLVRSQTKVDAQLIDKMTNLKIIARAGVGVDNIDIDAATSHGIVVINAPDGNTISTAEHTFAMIASLVRNIPQATSSIKAGNWKRSAFQGRELNNKTLGIVGMGRIGSEIAKRAKAFNMKVKAFDPFLAKQRAEKMGIESVSLEEILETCDIITVHTPLTKQTRGLINNDNLATTKKGVFLVNCARGGIIDESALANYLDKGHVAGVALDVFEVEPPEAHPLLAYEQVIATPHIAASTKEAQLNVATQVAEEVLHFFEGKPAQSSINLPALPKEVFERMEPFYNLTKTMGRFLSQCMKEPVKEVSITYGGDIADLETSVTTRALLVGFLQERVDTAVNEVNASMLAKQRDIQYGETITTETKGYSNLVEVKVRGEHTTFTLSGTYIKEYGMRIVNVNDFDIDFFPKGHLVYIHHNDQPGVIGQVGKILGKHEINIATMQVGRKSAGGEAIMMLSFDRALTENAVNDLSFITELDSLKNIEL</sequence>
<dbReference type="RefSeq" id="WP_133579435.1">
    <property type="nucleotide sequence ID" value="NZ_SNYJ01000003.1"/>
</dbReference>
<dbReference type="Pfam" id="PF00389">
    <property type="entry name" value="2-Hacid_dh"/>
    <property type="match status" value="1"/>
</dbReference>
<dbReference type="InterPro" id="IPR006236">
    <property type="entry name" value="PGDH"/>
</dbReference>
<dbReference type="PANTHER" id="PTHR42938">
    <property type="entry name" value="FORMATE DEHYDROGENASE 1"/>
    <property type="match status" value="1"/>
</dbReference>
<dbReference type="PROSITE" id="PS51671">
    <property type="entry name" value="ACT"/>
    <property type="match status" value="1"/>
</dbReference>
<dbReference type="SUPFAM" id="SSF51735">
    <property type="entry name" value="NAD(P)-binding Rossmann-fold domains"/>
    <property type="match status" value="1"/>
</dbReference>
<evidence type="ECO:0000259" key="10">
    <source>
        <dbReference type="PROSITE" id="PS51671"/>
    </source>
</evidence>
<dbReference type="PANTHER" id="PTHR42938:SF47">
    <property type="entry name" value="HYDROXYPYRUVATE REDUCTASE"/>
    <property type="match status" value="1"/>
</dbReference>
<dbReference type="InterPro" id="IPR036291">
    <property type="entry name" value="NAD(P)-bd_dom_sf"/>
</dbReference>
<feature type="domain" description="ACT" evidence="10">
    <location>
        <begin position="451"/>
        <end position="523"/>
    </location>
</feature>
<comment type="caution">
    <text evidence="11">The sequence shown here is derived from an EMBL/GenBank/DDBJ whole genome shotgun (WGS) entry which is preliminary data.</text>
</comment>
<keyword evidence="9" id="KW-0028">Amino-acid biosynthesis</keyword>
<proteinExistence type="inferred from homology"/>